<organism evidence="1 2">
    <name type="scientific">Hypocrea virens (strain Gv29-8 / FGSC 10586)</name>
    <name type="common">Gliocladium virens</name>
    <name type="synonym">Trichoderma virens</name>
    <dbReference type="NCBI Taxonomy" id="413071"/>
    <lineage>
        <taxon>Eukaryota</taxon>
        <taxon>Fungi</taxon>
        <taxon>Dikarya</taxon>
        <taxon>Ascomycota</taxon>
        <taxon>Pezizomycotina</taxon>
        <taxon>Sordariomycetes</taxon>
        <taxon>Hypocreomycetidae</taxon>
        <taxon>Hypocreales</taxon>
        <taxon>Hypocreaceae</taxon>
        <taxon>Trichoderma</taxon>
    </lineage>
</organism>
<dbReference type="SUPFAM" id="SSF48452">
    <property type="entry name" value="TPR-like"/>
    <property type="match status" value="2"/>
</dbReference>
<dbReference type="VEuPathDB" id="FungiDB:TRIVIDRAFT_49569"/>
<dbReference type="Gene3D" id="1.25.40.20">
    <property type="entry name" value="Ankyrin repeat-containing domain"/>
    <property type="match status" value="1"/>
</dbReference>
<dbReference type="SUPFAM" id="SSF48403">
    <property type="entry name" value="Ankyrin repeat"/>
    <property type="match status" value="1"/>
</dbReference>
<dbReference type="RefSeq" id="XP_013953443.1">
    <property type="nucleotide sequence ID" value="XM_014097968.1"/>
</dbReference>
<evidence type="ECO:0000313" key="2">
    <source>
        <dbReference type="Proteomes" id="UP000007115"/>
    </source>
</evidence>
<dbReference type="SMART" id="SM00028">
    <property type="entry name" value="TPR"/>
    <property type="match status" value="3"/>
</dbReference>
<dbReference type="OrthoDB" id="423576at2759"/>
<gene>
    <name evidence="1" type="ORF">TRIVIDRAFT_49569</name>
</gene>
<protein>
    <submittedName>
        <fullName evidence="1">Uncharacterized protein</fullName>
    </submittedName>
</protein>
<dbReference type="InterPro" id="IPR011990">
    <property type="entry name" value="TPR-like_helical_dom_sf"/>
</dbReference>
<dbReference type="InterPro" id="IPR036770">
    <property type="entry name" value="Ankyrin_rpt-contain_sf"/>
</dbReference>
<name>G9N2D2_HYPVG</name>
<dbReference type="Proteomes" id="UP000007115">
    <property type="component" value="Unassembled WGS sequence"/>
</dbReference>
<dbReference type="OMA" id="SYRWING"/>
<keyword evidence="2" id="KW-1185">Reference proteome</keyword>
<sequence>MASPALTTTQLIQILGGVATASKAPVDIVEQTKQWFHQIASRDDLSRNCTQEAEKTFPFDVESWFWALSQWPPGYGDGASALASLTIAVTTLREHSRRNFIVSKTKLTRLWETILEALNCPVLQDTWVPSRSAQGFLAVPICSITQDGEIDELIRLHVWLPDGNRGNPDFSIHSHQPFAQSWILAGEGTDHQYEAYRVAQTADATHMEFGLSWNAGNGLSRSYSTHQHSSVVAPTGKLVRTREVDRNIHRRNDSYTIPAGVFHSSQVLPDLLHATLFYFDSSRGFVRDAPILGPIKGDAFTQIRDPAGETPKSLASYVQLIRSWETHMEEGREYARKAEWERSLRAFTSGLSLCESPQVFRNVKRYRGLVFGELGNTNRRFGRYEVSEGLLKQACLELQGSPEYATFNGELGVVYRHMNRLEEAKDAFQLQYETAKELQLESEACRAIGNLGMVNYQLAEQSRDDDLLNLAIDQLQERVDRCDRMRNTVGAADRESVLPERKLSQIEVWAAVGLARLSLCWTAQKNEGEALKAAESALEHAKNTGDPTVVAISRFFYGRAFAMNGQHEQALEQFNAQDGCTPAIAFCKEPSGEHNEYLRCLVDAGADMDLLDDQGYRALDYAVFNGDETSQRLVLEGLRHQFSSEPDVNFMLEQRQREAKLRKGYRELFQEKLRLVLLTGGQDCIKKLQIAYSEALAADKEKDSMFDHFKVISYAELLRFGRVPRYSDGLTRRFAISNEAEKKHFVIFFSYRWLNPMKGQDGGTPDDGNHTQYARMMQAIENFLEEHKDVDSKCLQIWIVSPL</sequence>
<dbReference type="InParanoid" id="G9N2D2"/>
<dbReference type="HOGENOM" id="CLU_005780_0_0_1"/>
<dbReference type="EMBL" id="ABDF02000084">
    <property type="protein sequence ID" value="EHK19245.1"/>
    <property type="molecule type" value="Genomic_DNA"/>
</dbReference>
<comment type="caution">
    <text evidence="1">The sequence shown here is derived from an EMBL/GenBank/DDBJ whole genome shotgun (WGS) entry which is preliminary data.</text>
</comment>
<dbReference type="Gene3D" id="1.25.40.10">
    <property type="entry name" value="Tetratricopeptide repeat domain"/>
    <property type="match status" value="1"/>
</dbReference>
<accession>G9N2D2</accession>
<evidence type="ECO:0000313" key="1">
    <source>
        <dbReference type="EMBL" id="EHK19245.1"/>
    </source>
</evidence>
<dbReference type="eggNOG" id="ENOG502TK5D">
    <property type="taxonomic scope" value="Eukaryota"/>
</dbReference>
<reference evidence="1 2" key="1">
    <citation type="journal article" date="2011" name="Genome Biol.">
        <title>Comparative genome sequence analysis underscores mycoparasitism as the ancestral life style of Trichoderma.</title>
        <authorList>
            <person name="Kubicek C.P."/>
            <person name="Herrera-Estrella A."/>
            <person name="Seidl-Seiboth V."/>
            <person name="Martinez D.A."/>
            <person name="Druzhinina I.S."/>
            <person name="Thon M."/>
            <person name="Zeilinger S."/>
            <person name="Casas-Flores S."/>
            <person name="Horwitz B.A."/>
            <person name="Mukherjee P.K."/>
            <person name="Mukherjee M."/>
            <person name="Kredics L."/>
            <person name="Alcaraz L.D."/>
            <person name="Aerts A."/>
            <person name="Antal Z."/>
            <person name="Atanasova L."/>
            <person name="Cervantes-Badillo M.G."/>
            <person name="Challacombe J."/>
            <person name="Chertkov O."/>
            <person name="McCluskey K."/>
            <person name="Coulpier F."/>
            <person name="Deshpande N."/>
            <person name="von Doehren H."/>
            <person name="Ebbole D.J."/>
            <person name="Esquivel-Naranjo E.U."/>
            <person name="Fekete E."/>
            <person name="Flipphi M."/>
            <person name="Glaser F."/>
            <person name="Gomez-Rodriguez E.Y."/>
            <person name="Gruber S."/>
            <person name="Han C."/>
            <person name="Henrissat B."/>
            <person name="Hermosa R."/>
            <person name="Hernandez-Onate M."/>
            <person name="Karaffa L."/>
            <person name="Kosti I."/>
            <person name="Le Crom S."/>
            <person name="Lindquist E."/>
            <person name="Lucas S."/>
            <person name="Luebeck M."/>
            <person name="Luebeck P.S."/>
            <person name="Margeot A."/>
            <person name="Metz B."/>
            <person name="Misra M."/>
            <person name="Nevalainen H."/>
            <person name="Omann M."/>
            <person name="Packer N."/>
            <person name="Perrone G."/>
            <person name="Uresti-Rivera E.E."/>
            <person name="Salamov A."/>
            <person name="Schmoll M."/>
            <person name="Seiboth B."/>
            <person name="Shapiro H."/>
            <person name="Sukno S."/>
            <person name="Tamayo-Ramos J.A."/>
            <person name="Tisch D."/>
            <person name="Wiest A."/>
            <person name="Wilkinson H.H."/>
            <person name="Zhang M."/>
            <person name="Coutinho P.M."/>
            <person name="Kenerley C.M."/>
            <person name="Monte E."/>
            <person name="Baker S.E."/>
            <person name="Grigoriev I.V."/>
        </authorList>
    </citation>
    <scope>NUCLEOTIDE SEQUENCE [LARGE SCALE GENOMIC DNA]</scope>
    <source>
        <strain evidence="2">Gv29-8 / FGSC 10586</strain>
    </source>
</reference>
<dbReference type="GeneID" id="25794900"/>
<proteinExistence type="predicted"/>
<dbReference type="InterPro" id="IPR019734">
    <property type="entry name" value="TPR_rpt"/>
</dbReference>
<dbReference type="AlphaFoldDB" id="G9N2D2"/>